<reference evidence="1 2" key="1">
    <citation type="submission" date="2017-07" db="EMBL/GenBank/DDBJ databases">
        <title>Recovery of genomes from metagenomes via a dereplication, aggregation, and scoring strategy.</title>
        <authorList>
            <person name="Sieber C.M."/>
            <person name="Probst A.J."/>
            <person name="Sharrar A."/>
            <person name="Thomas B.C."/>
            <person name="Hess M."/>
            <person name="Tringe S.G."/>
            <person name="Banfield J.F."/>
        </authorList>
    </citation>
    <scope>NUCLEOTIDE SEQUENCE [LARGE SCALE GENOMIC DNA]</scope>
    <source>
        <strain evidence="1">JGI_Cruoil_03_51_56</strain>
    </source>
</reference>
<dbReference type="Gene3D" id="3.40.50.1820">
    <property type="entry name" value="alpha/beta hydrolase"/>
    <property type="match status" value="1"/>
</dbReference>
<dbReference type="SUPFAM" id="SSF53474">
    <property type="entry name" value="alpha/beta-Hydrolases"/>
    <property type="match status" value="1"/>
</dbReference>
<sequence length="222" mass="24563">MFGNKGFIFGVALAVFSVTLSQESRVSCDSDTDCFYVPVSTRRGSFPAMLILHCNGARPATLDSFRLVGDSLGWILASCHASRNHRNMLLNDADVVKTIGKLIRRYPVDSSRIFVFGLSGQGVQALASMFLHPDIVRGVVAVCAHRGALPFAVWETLGNHFAYLVTRTHDWNRAENEMMLWRFNMEGLVTELKTTSGEHGPGSRKELLAGCRWLAAQIKDSE</sequence>
<gene>
    <name evidence="1" type="ORF">CH330_07360</name>
</gene>
<evidence type="ECO:0000313" key="1">
    <source>
        <dbReference type="EMBL" id="OYD14853.1"/>
    </source>
</evidence>
<evidence type="ECO:0000313" key="2">
    <source>
        <dbReference type="Proteomes" id="UP000215559"/>
    </source>
</evidence>
<protein>
    <recommendedName>
        <fullName evidence="3">Peptidase S9 prolyl oligopeptidase catalytic domain-containing protein</fullName>
    </recommendedName>
</protein>
<dbReference type="AlphaFoldDB" id="A0A235BQV0"/>
<dbReference type="InterPro" id="IPR029058">
    <property type="entry name" value="AB_hydrolase_fold"/>
</dbReference>
<name>A0A235BQV0_UNCW3</name>
<organism evidence="1 2">
    <name type="scientific">candidate division WOR-3 bacterium JGI_Cruoil_03_51_56</name>
    <dbReference type="NCBI Taxonomy" id="1973747"/>
    <lineage>
        <taxon>Bacteria</taxon>
        <taxon>Bacteria division WOR-3</taxon>
    </lineage>
</organism>
<dbReference type="Proteomes" id="UP000215559">
    <property type="component" value="Unassembled WGS sequence"/>
</dbReference>
<comment type="caution">
    <text evidence="1">The sequence shown here is derived from an EMBL/GenBank/DDBJ whole genome shotgun (WGS) entry which is preliminary data.</text>
</comment>
<evidence type="ECO:0008006" key="3">
    <source>
        <dbReference type="Google" id="ProtNLM"/>
    </source>
</evidence>
<accession>A0A235BQV0</accession>
<dbReference type="EMBL" id="NOZP01000134">
    <property type="protein sequence ID" value="OYD14853.1"/>
    <property type="molecule type" value="Genomic_DNA"/>
</dbReference>
<proteinExistence type="predicted"/>